<dbReference type="Pfam" id="PF16573">
    <property type="entry name" value="CLP1_N"/>
    <property type="match status" value="1"/>
</dbReference>
<dbReference type="GO" id="GO:0005524">
    <property type="term" value="F:ATP binding"/>
    <property type="evidence" value="ECO:0007669"/>
    <property type="project" value="UniProtKB-KW"/>
</dbReference>
<dbReference type="PANTHER" id="PTHR12755">
    <property type="entry name" value="CLEAVAGE/POLYADENYLATION FACTOR IA SUBUNIT CLP1P"/>
    <property type="match status" value="1"/>
</dbReference>
<organism evidence="8 13">
    <name type="scientific">Cafeteria roenbergensis</name>
    <name type="common">Marine flagellate</name>
    <dbReference type="NCBI Taxonomy" id="33653"/>
    <lineage>
        <taxon>Eukaryota</taxon>
        <taxon>Sar</taxon>
        <taxon>Stramenopiles</taxon>
        <taxon>Bigyra</taxon>
        <taxon>Opalozoa</taxon>
        <taxon>Bicosoecida</taxon>
        <taxon>Cafeteriaceae</taxon>
        <taxon>Cafeteria</taxon>
    </lineage>
</organism>
<evidence type="ECO:0000256" key="1">
    <source>
        <dbReference type="ARBA" id="ARBA00022741"/>
    </source>
</evidence>
<dbReference type="Proteomes" id="UP000323011">
    <property type="component" value="Unassembled WGS sequence"/>
</dbReference>
<dbReference type="Gene3D" id="2.60.120.1030">
    <property type="entry name" value="Clp1, DNA binding domain"/>
    <property type="match status" value="1"/>
</dbReference>
<evidence type="ECO:0008006" key="15">
    <source>
        <dbReference type="Google" id="ProtNLM"/>
    </source>
</evidence>
<dbReference type="Proteomes" id="UP000322899">
    <property type="component" value="Unassembled WGS sequence"/>
</dbReference>
<keyword evidence="1" id="KW-0547">Nucleotide-binding</keyword>
<dbReference type="GO" id="GO:0005634">
    <property type="term" value="C:nucleus"/>
    <property type="evidence" value="ECO:0007669"/>
    <property type="project" value="TreeGrafter"/>
</dbReference>
<dbReference type="InterPro" id="IPR010655">
    <property type="entry name" value="Clp1_C"/>
</dbReference>
<evidence type="ECO:0000313" key="11">
    <source>
        <dbReference type="Proteomes" id="UP000322899"/>
    </source>
</evidence>
<reference evidence="11 12" key="1">
    <citation type="submission" date="2019-07" db="EMBL/GenBank/DDBJ databases">
        <title>Genomes of Cafeteria roenbergensis.</title>
        <authorList>
            <person name="Fischer M.G."/>
            <person name="Hackl T."/>
            <person name="Roman M."/>
        </authorList>
    </citation>
    <scope>NUCLEOTIDE SEQUENCE [LARGE SCALE GENOMIC DNA]</scope>
    <source>
        <strain evidence="7 12">BVI</strain>
        <strain evidence="9 14">Cflag</strain>
        <strain evidence="10 11">E4-10P</strain>
        <strain evidence="8 13">RCC970-E3</strain>
    </source>
</reference>
<dbReference type="InterPro" id="IPR038239">
    <property type="entry name" value="Clp1_N_sf"/>
</dbReference>
<dbReference type="Pfam" id="PF06807">
    <property type="entry name" value="Clp1"/>
    <property type="match status" value="1"/>
</dbReference>
<evidence type="ECO:0000313" key="10">
    <source>
        <dbReference type="EMBL" id="KAA0167265.1"/>
    </source>
</evidence>
<evidence type="ECO:0000313" key="8">
    <source>
        <dbReference type="EMBL" id="KAA0155318.1"/>
    </source>
</evidence>
<evidence type="ECO:0000313" key="14">
    <source>
        <dbReference type="Proteomes" id="UP000325113"/>
    </source>
</evidence>
<dbReference type="InterPro" id="IPR045116">
    <property type="entry name" value="Clp1/Grc3"/>
</dbReference>
<evidence type="ECO:0000313" key="6">
    <source>
        <dbReference type="EMBL" id="CAD8562954.1"/>
    </source>
</evidence>
<gene>
    <name evidence="6" type="ORF">CROE0942_LOCUS7331</name>
    <name evidence="10" type="ORF">FNF27_07348</name>
    <name evidence="8" type="ORF">FNF28_06733</name>
    <name evidence="7" type="ORF">FNF29_07074</name>
    <name evidence="9" type="ORF">FNF31_05324</name>
</gene>
<dbReference type="EMBL" id="VLTM01000065">
    <property type="protein sequence ID" value="KAA0158573.1"/>
    <property type="molecule type" value="Genomic_DNA"/>
</dbReference>
<evidence type="ECO:0000259" key="4">
    <source>
        <dbReference type="Pfam" id="PF16573"/>
    </source>
</evidence>
<dbReference type="InterPro" id="IPR032319">
    <property type="entry name" value="CLP1_P"/>
</dbReference>
<dbReference type="Gene3D" id="3.40.50.300">
    <property type="entry name" value="P-loop containing nucleotide triphosphate hydrolases"/>
    <property type="match status" value="1"/>
</dbReference>
<dbReference type="EMBL" id="HBET01010621">
    <property type="protein sequence ID" value="CAD8562954.1"/>
    <property type="molecule type" value="Transcribed_RNA"/>
</dbReference>
<dbReference type="OrthoDB" id="258143at2759"/>
<dbReference type="Proteomes" id="UP000325113">
    <property type="component" value="Unassembled WGS sequence"/>
</dbReference>
<evidence type="ECO:0000313" key="13">
    <source>
        <dbReference type="Proteomes" id="UP000324907"/>
    </source>
</evidence>
<dbReference type="GO" id="GO:0006388">
    <property type="term" value="P:tRNA splicing, via endonucleolytic cleavage and ligation"/>
    <property type="evidence" value="ECO:0007669"/>
    <property type="project" value="TreeGrafter"/>
</dbReference>
<dbReference type="GO" id="GO:0051731">
    <property type="term" value="F:polynucleotide 5'-hydroxyl-kinase activity"/>
    <property type="evidence" value="ECO:0007669"/>
    <property type="project" value="InterPro"/>
</dbReference>
<feature type="domain" description="Clp1 C-terminal" evidence="3">
    <location>
        <begin position="375"/>
        <end position="485"/>
    </location>
</feature>
<keyword evidence="12" id="KW-1185">Reference proteome</keyword>
<dbReference type="EMBL" id="VLTL01000182">
    <property type="protein sequence ID" value="KAA0155318.1"/>
    <property type="molecule type" value="Genomic_DNA"/>
</dbReference>
<dbReference type="Gene3D" id="2.40.30.330">
    <property type="entry name" value="Pre-mRNA cleavage complex subunit Clp1, C-terminal domain"/>
    <property type="match status" value="1"/>
</dbReference>
<dbReference type="SUPFAM" id="SSF52540">
    <property type="entry name" value="P-loop containing nucleoside triphosphate hydrolases"/>
    <property type="match status" value="1"/>
</dbReference>
<proteinExistence type="predicted"/>
<dbReference type="AlphaFoldDB" id="A0A5A8CRI0"/>
<dbReference type="EMBL" id="VLTN01000060">
    <property type="protein sequence ID" value="KAA0147861.1"/>
    <property type="molecule type" value="Genomic_DNA"/>
</dbReference>
<dbReference type="EMBL" id="VLTO01000082">
    <property type="protein sequence ID" value="KAA0167265.1"/>
    <property type="molecule type" value="Genomic_DNA"/>
</dbReference>
<dbReference type="PANTHER" id="PTHR12755:SF6">
    <property type="entry name" value="POLYRIBONUCLEOTIDE 5'-HYDROXYL-KINASE CLP1"/>
    <property type="match status" value="1"/>
</dbReference>
<keyword evidence="2" id="KW-0067">ATP-binding</keyword>
<accession>A0A5A8CRI0</accession>
<feature type="domain" description="Clp1 P-loop" evidence="5">
    <location>
        <begin position="137"/>
        <end position="291"/>
    </location>
</feature>
<dbReference type="Proteomes" id="UP000324907">
    <property type="component" value="Unassembled WGS sequence"/>
</dbReference>
<reference evidence="6" key="2">
    <citation type="submission" date="2021-01" db="EMBL/GenBank/DDBJ databases">
        <authorList>
            <person name="Corre E."/>
            <person name="Pelletier E."/>
            <person name="Niang G."/>
            <person name="Scheremetjew M."/>
            <person name="Finn R."/>
            <person name="Kale V."/>
            <person name="Holt S."/>
            <person name="Cochrane G."/>
            <person name="Meng A."/>
            <person name="Brown T."/>
            <person name="Cohen L."/>
        </authorList>
    </citation>
    <scope>NUCLEOTIDE SEQUENCE</scope>
    <source>
        <strain evidence="6">E4-10</strain>
    </source>
</reference>
<dbReference type="InterPro" id="IPR027417">
    <property type="entry name" value="P-loop_NTPase"/>
</dbReference>
<dbReference type="InterPro" id="IPR038238">
    <property type="entry name" value="Clp1_C_sf"/>
</dbReference>
<name>A0A5A8CRI0_CAFRO</name>
<evidence type="ECO:0000259" key="5">
    <source>
        <dbReference type="Pfam" id="PF16575"/>
    </source>
</evidence>
<dbReference type="GO" id="GO:0031124">
    <property type="term" value="P:mRNA 3'-end processing"/>
    <property type="evidence" value="ECO:0007669"/>
    <property type="project" value="InterPro"/>
</dbReference>
<evidence type="ECO:0000313" key="9">
    <source>
        <dbReference type="EMBL" id="KAA0158573.1"/>
    </source>
</evidence>
<sequence length="487" mass="49194">MSTALPAGTWRIGENGELRLRAPDTVRTTVTLLEGSAEMLGVELLQARPVVLPPGQSRPVFTFHGAVVRVEPASSCEDAYVADESTFPALAAVNSRLEARRALARGTVGGLPADTASAAAGSADKAAPLGPVVVVAGPVNAGKSTAVATLAAWACRRGWSPTVVDLDPGQGDLCPPASVSAAPVDRIGLAASGGWETHALPILSYPVGTTNLGEAAPLFKAACASLAAAVQARASAGAPAGSASGAIVNTCGWVDKLGYTLLCHVIETFNADVVLVLGDDALFARLSRDLPAIAPPPTPEQVAAAGAAAVPVSGPTRVALVKLPVSGGARRREPSERQAARAGRIREYFYGPPVAPPAAPAGASAAPPAAPEPLLSPLSTTLSFDSVRLVKVGGSETASHQLPVGASSQLSALRVTALDPSPALEGSLLALSSATSPARAATASLLGFAVITTVNTEKRELVLQLPTAQHLPAPALFIVTSERYSDA</sequence>
<evidence type="ECO:0000313" key="7">
    <source>
        <dbReference type="EMBL" id="KAA0147861.1"/>
    </source>
</evidence>
<evidence type="ECO:0000313" key="12">
    <source>
        <dbReference type="Proteomes" id="UP000323011"/>
    </source>
</evidence>
<dbReference type="OMA" id="CILGVSY"/>
<protein>
    <recommendedName>
        <fullName evidence="15">Protein CLP1 homolog</fullName>
    </recommendedName>
</protein>
<evidence type="ECO:0000256" key="2">
    <source>
        <dbReference type="ARBA" id="ARBA00022840"/>
    </source>
</evidence>
<feature type="domain" description="Clp1 N-terminal" evidence="4">
    <location>
        <begin position="14"/>
        <end position="102"/>
    </location>
</feature>
<evidence type="ECO:0000259" key="3">
    <source>
        <dbReference type="Pfam" id="PF06807"/>
    </source>
</evidence>
<dbReference type="InterPro" id="IPR032324">
    <property type="entry name" value="Clp1_N"/>
</dbReference>
<dbReference type="Pfam" id="PF16575">
    <property type="entry name" value="CLP1_P"/>
    <property type="match status" value="1"/>
</dbReference>